<name>A0ABQ2GD03_9DEIO</name>
<feature type="chain" id="PRO_5047482817" evidence="1">
    <location>
        <begin position="26"/>
        <end position="121"/>
    </location>
</feature>
<evidence type="ECO:0000313" key="2">
    <source>
        <dbReference type="EMBL" id="GGL87918.1"/>
    </source>
</evidence>
<protein>
    <submittedName>
        <fullName evidence="2">Uncharacterized protein</fullName>
    </submittedName>
</protein>
<dbReference type="Proteomes" id="UP000639973">
    <property type="component" value="Unassembled WGS sequence"/>
</dbReference>
<evidence type="ECO:0000256" key="1">
    <source>
        <dbReference type="SAM" id="SignalP"/>
    </source>
</evidence>
<dbReference type="EMBL" id="BMOL01000014">
    <property type="protein sequence ID" value="GGL87918.1"/>
    <property type="molecule type" value="Genomic_DNA"/>
</dbReference>
<organism evidence="2 3">
    <name type="scientific">Deinococcus aerolatus</name>
    <dbReference type="NCBI Taxonomy" id="522487"/>
    <lineage>
        <taxon>Bacteria</taxon>
        <taxon>Thermotogati</taxon>
        <taxon>Deinococcota</taxon>
        <taxon>Deinococci</taxon>
        <taxon>Deinococcales</taxon>
        <taxon>Deinococcaceae</taxon>
        <taxon>Deinococcus</taxon>
    </lineage>
</organism>
<keyword evidence="1" id="KW-0732">Signal</keyword>
<sequence length="121" mass="13060">MRTSLCVRASLLMVTTALLGGHVHASQADTLGTQMAAMAGNALTRAECEQRMQSLSGLLERAGYSSMRMVTYTDGTLLARWYHAGSHQTVLVFSGQRATGNVFSGSEYAGLVRLNEFLGER</sequence>
<evidence type="ECO:0000313" key="3">
    <source>
        <dbReference type="Proteomes" id="UP000639973"/>
    </source>
</evidence>
<keyword evidence="3" id="KW-1185">Reference proteome</keyword>
<reference evidence="3" key="1">
    <citation type="journal article" date="2019" name="Int. J. Syst. Evol. Microbiol.">
        <title>The Global Catalogue of Microorganisms (GCM) 10K type strain sequencing project: providing services to taxonomists for standard genome sequencing and annotation.</title>
        <authorList>
            <consortium name="The Broad Institute Genomics Platform"/>
            <consortium name="The Broad Institute Genome Sequencing Center for Infectious Disease"/>
            <person name="Wu L."/>
            <person name="Ma J."/>
        </authorList>
    </citation>
    <scope>NUCLEOTIDE SEQUENCE [LARGE SCALE GENOMIC DNA]</scope>
    <source>
        <strain evidence="3">JCM 15442</strain>
    </source>
</reference>
<comment type="caution">
    <text evidence="2">The sequence shown here is derived from an EMBL/GenBank/DDBJ whole genome shotgun (WGS) entry which is preliminary data.</text>
</comment>
<accession>A0ABQ2GD03</accession>
<dbReference type="RefSeq" id="WP_188972925.1">
    <property type="nucleotide sequence ID" value="NZ_BMOL01000014.1"/>
</dbReference>
<gene>
    <name evidence="2" type="ORF">GCM10010840_27450</name>
</gene>
<feature type="signal peptide" evidence="1">
    <location>
        <begin position="1"/>
        <end position="25"/>
    </location>
</feature>
<proteinExistence type="predicted"/>